<comment type="caution">
    <text evidence="2">The sequence shown here is derived from an EMBL/GenBank/DDBJ whole genome shotgun (WGS) entry which is preliminary data.</text>
</comment>
<dbReference type="SUPFAM" id="SSF55073">
    <property type="entry name" value="Nucleotide cyclase"/>
    <property type="match status" value="1"/>
</dbReference>
<dbReference type="InterPro" id="IPR000160">
    <property type="entry name" value="GGDEF_dom"/>
</dbReference>
<dbReference type="STRING" id="980561.A1359_12730"/>
<dbReference type="EMBL" id="LUUI01000122">
    <property type="protein sequence ID" value="OAI13260.1"/>
    <property type="molecule type" value="Genomic_DNA"/>
</dbReference>
<dbReference type="Gene3D" id="3.30.70.270">
    <property type="match status" value="1"/>
</dbReference>
<accession>A0A177N7Z6</accession>
<gene>
    <name evidence="2" type="ORF">A1359_12730</name>
</gene>
<evidence type="ECO:0000313" key="3">
    <source>
        <dbReference type="Proteomes" id="UP000078476"/>
    </source>
</evidence>
<dbReference type="AlphaFoldDB" id="A0A177N7Z6"/>
<sequence length="82" mass="9589">MIESLLCRLIYPLRNATLFHQALQMAYTDPLSKTNNRIALNSTLLREISRSKRGNQRLSLIFVDVDHFKSMVTWLWLRLQAG</sequence>
<evidence type="ECO:0000259" key="1">
    <source>
        <dbReference type="Pfam" id="PF00990"/>
    </source>
</evidence>
<proteinExistence type="predicted"/>
<evidence type="ECO:0000313" key="2">
    <source>
        <dbReference type="EMBL" id="OAI13260.1"/>
    </source>
</evidence>
<reference evidence="2 3" key="1">
    <citation type="submission" date="2016-03" db="EMBL/GenBank/DDBJ databases">
        <authorList>
            <person name="Ploux O."/>
        </authorList>
    </citation>
    <scope>NUCLEOTIDE SEQUENCE [LARGE SCALE GENOMIC DNA]</scope>
    <source>
        <strain evidence="2 3">R-45370</strain>
    </source>
</reference>
<keyword evidence="3" id="KW-1185">Reference proteome</keyword>
<dbReference type="Pfam" id="PF00990">
    <property type="entry name" value="GGDEF"/>
    <property type="match status" value="1"/>
</dbReference>
<name>A0A177N7Z6_9GAMM</name>
<feature type="domain" description="GGDEF" evidence="1">
    <location>
        <begin position="26"/>
        <end position="71"/>
    </location>
</feature>
<organism evidence="2 3">
    <name type="scientific">Methylomonas lenta</name>
    <dbReference type="NCBI Taxonomy" id="980561"/>
    <lineage>
        <taxon>Bacteria</taxon>
        <taxon>Pseudomonadati</taxon>
        <taxon>Pseudomonadota</taxon>
        <taxon>Gammaproteobacteria</taxon>
        <taxon>Methylococcales</taxon>
        <taxon>Methylococcaceae</taxon>
        <taxon>Methylomonas</taxon>
    </lineage>
</organism>
<dbReference type="InterPro" id="IPR029787">
    <property type="entry name" value="Nucleotide_cyclase"/>
</dbReference>
<protein>
    <recommendedName>
        <fullName evidence="1">GGDEF domain-containing protein</fullName>
    </recommendedName>
</protein>
<dbReference type="Proteomes" id="UP000078476">
    <property type="component" value="Unassembled WGS sequence"/>
</dbReference>
<dbReference type="InterPro" id="IPR043128">
    <property type="entry name" value="Rev_trsase/Diguanyl_cyclase"/>
</dbReference>